<dbReference type="EMBL" id="CP003879">
    <property type="protein sequence ID" value="AFU68526.1"/>
    <property type="molecule type" value="Genomic_DNA"/>
</dbReference>
<dbReference type="RefSeq" id="WP_015024123.1">
    <property type="nucleotide sequence ID" value="NC_018721.1"/>
</dbReference>
<dbReference type="EC" id="2.6.1.-" evidence="4"/>
<dbReference type="CDD" id="cd00609">
    <property type="entry name" value="AAT_like"/>
    <property type="match status" value="1"/>
</dbReference>
<dbReference type="Gene3D" id="3.40.640.10">
    <property type="entry name" value="Type I PLP-dependent aspartate aminotransferase-like (Major domain)"/>
    <property type="match status" value="1"/>
</dbReference>
<accession>K4IHK1</accession>
<evidence type="ECO:0000256" key="3">
    <source>
        <dbReference type="ARBA" id="ARBA00022679"/>
    </source>
</evidence>
<sequence length="386" mass="43323">MISVSNRLQKTEEYYFSKKLREVAQLKKAGKPIINLGIGSPDLAPPQEVVDELVKATTQHGAYQYQAYKGLDELRQAMCGFYGNQYAVQIDKENEVLPLMGSKEGISLISMAFLNEGDQVLVPNPGYPTYQAATKLLNAELISYDLTEGNAWHPDLEALQKLDLAKVKLMWINYPNMPTGQAADRVKLQELIHFAKANKILLVNDNPYSMVLTDDKFSIFQLEGAKEVCLELNSLSKSYNLAGFRVGFLVGHSEFISAVLKVKSNMDSGMFFPIQKAATKALELKNDWFDAQNTVYKKRRAILWEMCETLNLSFDKSAVGLFVWGKVNSSQSAKELADELLYKRNVFVTPGDVFGSNGSNYLRFSLCVSEEELSICKERISKLETV</sequence>
<dbReference type="HOGENOM" id="CLU_017584_4_5_10"/>
<dbReference type="InterPro" id="IPR015424">
    <property type="entry name" value="PyrdxlP-dep_Trfase"/>
</dbReference>
<comment type="cofactor">
    <cofactor evidence="1 4">
        <name>pyridoxal 5'-phosphate</name>
        <dbReference type="ChEBI" id="CHEBI:597326"/>
    </cofactor>
</comment>
<dbReference type="InterPro" id="IPR015421">
    <property type="entry name" value="PyrdxlP-dep_Trfase_major"/>
</dbReference>
<keyword evidence="2 4" id="KW-0032">Aminotransferase</keyword>
<dbReference type="GO" id="GO:0008483">
    <property type="term" value="F:transaminase activity"/>
    <property type="evidence" value="ECO:0007669"/>
    <property type="project" value="UniProtKB-KW"/>
</dbReference>
<dbReference type="GO" id="GO:0030170">
    <property type="term" value="F:pyridoxal phosphate binding"/>
    <property type="evidence" value="ECO:0007669"/>
    <property type="project" value="InterPro"/>
</dbReference>
<evidence type="ECO:0000313" key="7">
    <source>
        <dbReference type="Proteomes" id="UP000008514"/>
    </source>
</evidence>
<dbReference type="Proteomes" id="UP000008514">
    <property type="component" value="Chromosome"/>
</dbReference>
<keyword evidence="7" id="KW-1185">Reference proteome</keyword>
<dbReference type="PANTHER" id="PTHR42832">
    <property type="entry name" value="AMINO ACID AMINOTRANSFERASE"/>
    <property type="match status" value="1"/>
</dbReference>
<dbReference type="SUPFAM" id="SSF53383">
    <property type="entry name" value="PLP-dependent transferases"/>
    <property type="match status" value="1"/>
</dbReference>
<evidence type="ECO:0000256" key="1">
    <source>
        <dbReference type="ARBA" id="ARBA00001933"/>
    </source>
</evidence>
<dbReference type="InterPro" id="IPR015422">
    <property type="entry name" value="PyrdxlP-dep_Trfase_small"/>
</dbReference>
<dbReference type="PROSITE" id="PS00105">
    <property type="entry name" value="AA_TRANSFER_CLASS_1"/>
    <property type="match status" value="1"/>
</dbReference>
<dbReference type="InterPro" id="IPR050881">
    <property type="entry name" value="LL-DAP_aminotransferase"/>
</dbReference>
<reference evidence="6" key="1">
    <citation type="submission" date="2006-03" db="EMBL/GenBank/DDBJ databases">
        <authorList>
            <person name="Bowman J."/>
            <person name="Ferriera S."/>
            <person name="Johnson J."/>
            <person name="Kravitz S."/>
            <person name="Halpern A."/>
            <person name="Remington K."/>
            <person name="Beeson K."/>
            <person name="Tran B."/>
            <person name="Rogers Y.-H."/>
            <person name="Friedman R."/>
            <person name="Venter J.C."/>
        </authorList>
    </citation>
    <scope>NUCLEOTIDE SEQUENCE [LARGE SCALE GENOMIC DNA]</scope>
    <source>
        <strain evidence="6">ATCC 700755</strain>
    </source>
</reference>
<dbReference type="InterPro" id="IPR004839">
    <property type="entry name" value="Aminotransferase_I/II_large"/>
</dbReference>
<dbReference type="OrthoDB" id="9802328at2"/>
<organism evidence="6 7">
    <name type="scientific">Psychroflexus torquis (strain ATCC 700755 / CIP 106069 / ACAM 623)</name>
    <dbReference type="NCBI Taxonomy" id="313595"/>
    <lineage>
        <taxon>Bacteria</taxon>
        <taxon>Pseudomonadati</taxon>
        <taxon>Bacteroidota</taxon>
        <taxon>Flavobacteriia</taxon>
        <taxon>Flavobacteriales</taxon>
        <taxon>Flavobacteriaceae</taxon>
        <taxon>Psychroflexus</taxon>
    </lineage>
</organism>
<protein>
    <recommendedName>
        <fullName evidence="4">Aminotransferase</fullName>
        <ecNumber evidence="4">2.6.1.-</ecNumber>
    </recommendedName>
</protein>
<dbReference type="Gene3D" id="3.90.1150.10">
    <property type="entry name" value="Aspartate Aminotransferase, domain 1"/>
    <property type="match status" value="1"/>
</dbReference>
<dbReference type="Pfam" id="PF00155">
    <property type="entry name" value="Aminotran_1_2"/>
    <property type="match status" value="1"/>
</dbReference>
<feature type="domain" description="Aminotransferase class I/classII large" evidence="5">
    <location>
        <begin position="32"/>
        <end position="378"/>
    </location>
</feature>
<dbReference type="AlphaFoldDB" id="K4IHK1"/>
<dbReference type="InterPro" id="IPR004838">
    <property type="entry name" value="NHTrfase_class1_PyrdxlP-BS"/>
</dbReference>
<evidence type="ECO:0000256" key="4">
    <source>
        <dbReference type="RuleBase" id="RU000481"/>
    </source>
</evidence>
<evidence type="ECO:0000256" key="2">
    <source>
        <dbReference type="ARBA" id="ARBA00022576"/>
    </source>
</evidence>
<dbReference type="STRING" id="313595.P700755_001672"/>
<proteinExistence type="inferred from homology"/>
<dbReference type="eggNOG" id="COG0436">
    <property type="taxonomic scope" value="Bacteria"/>
</dbReference>
<reference evidence="6" key="2">
    <citation type="submission" date="2012-09" db="EMBL/GenBank/DDBJ databases">
        <title>The complete sequence of Psychroflexus torquis an extreme psychrophile from sea-ice that is stimulated by light.</title>
        <authorList>
            <person name="Feng S."/>
            <person name="Powell S.M."/>
            <person name="Bowman J.P."/>
        </authorList>
    </citation>
    <scope>NUCLEOTIDE SEQUENCE [LARGE SCALE GENOMIC DNA]</scope>
    <source>
        <strain evidence="6">ATCC 700755</strain>
    </source>
</reference>
<name>K4IHK1_PSYTT</name>
<dbReference type="PANTHER" id="PTHR42832:SF3">
    <property type="entry name" value="L-GLUTAMINE--4-(METHYLSULFANYL)-2-OXOBUTANOATE AMINOTRANSFERASE"/>
    <property type="match status" value="1"/>
</dbReference>
<comment type="similarity">
    <text evidence="4">Belongs to the class-I pyridoxal-phosphate-dependent aminotransferase family.</text>
</comment>
<evidence type="ECO:0000313" key="6">
    <source>
        <dbReference type="EMBL" id="AFU68526.1"/>
    </source>
</evidence>
<gene>
    <name evidence="6" type="ordered locus">P700755_001672</name>
</gene>
<dbReference type="KEGG" id="ptq:P700755_001672"/>
<keyword evidence="3 4" id="KW-0808">Transferase</keyword>
<evidence type="ECO:0000259" key="5">
    <source>
        <dbReference type="Pfam" id="PF00155"/>
    </source>
</evidence>